<sequence>MLEDSPSLRNNIDTIMAKGFIAAKRMFERETRISAMELPETCPYIFEQLMDHDFWPE</sequence>
<comment type="caution">
    <text evidence="1">The sequence shown here is derived from an EMBL/GenBank/DDBJ whole genome shotgun (WGS) entry which is preliminary data.</text>
</comment>
<evidence type="ECO:0000313" key="1">
    <source>
        <dbReference type="EMBL" id="KJU83048.1"/>
    </source>
</evidence>
<reference evidence="1 2" key="1">
    <citation type="submission" date="2015-02" db="EMBL/GenBank/DDBJ databases">
        <title>Single-cell genomics of uncultivated deep-branching MTB reveals a conserved set of magnetosome genes.</title>
        <authorList>
            <person name="Kolinko S."/>
            <person name="Richter M."/>
            <person name="Glockner F.O."/>
            <person name="Brachmann A."/>
            <person name="Schuler D."/>
        </authorList>
    </citation>
    <scope>NUCLEOTIDE SEQUENCE [LARGE SCALE GENOMIC DNA]</scope>
    <source>
        <strain evidence="1">TM-1</strain>
    </source>
</reference>
<dbReference type="Gene3D" id="1.20.1220.20">
    <property type="entry name" value="Uncharcterised protein PF01724"/>
    <property type="match status" value="1"/>
</dbReference>
<accession>A0A0F3GQT8</accession>
<dbReference type="EMBL" id="LACI01002062">
    <property type="protein sequence ID" value="KJU83048.1"/>
    <property type="molecule type" value="Genomic_DNA"/>
</dbReference>
<evidence type="ECO:0000313" key="2">
    <source>
        <dbReference type="Proteomes" id="UP000033423"/>
    </source>
</evidence>
<organism evidence="1 2">
    <name type="scientific">Candidatus Magnetobacterium bavaricum</name>
    <dbReference type="NCBI Taxonomy" id="29290"/>
    <lineage>
        <taxon>Bacteria</taxon>
        <taxon>Pseudomonadati</taxon>
        <taxon>Nitrospirota</taxon>
        <taxon>Thermodesulfovibrionia</taxon>
        <taxon>Thermodesulfovibrionales</taxon>
        <taxon>Candidatus Magnetobacteriaceae</taxon>
        <taxon>Candidatus Magnetobacterium</taxon>
    </lineage>
</organism>
<dbReference type="PATRIC" id="fig|29290.4.peg.6288"/>
<dbReference type="Proteomes" id="UP000033423">
    <property type="component" value="Unassembled WGS sequence"/>
</dbReference>
<protein>
    <submittedName>
        <fullName evidence="1">Protein containing DUF29</fullName>
    </submittedName>
</protein>
<dbReference type="AlphaFoldDB" id="A0A0F3GQT8"/>
<gene>
    <name evidence="1" type="ORF">MBAV_004748</name>
</gene>
<name>A0A0F3GQT8_9BACT</name>
<dbReference type="Pfam" id="PF01724">
    <property type="entry name" value="DUF29"/>
    <property type="match status" value="1"/>
</dbReference>
<proteinExistence type="predicted"/>
<keyword evidence="2" id="KW-1185">Reference proteome</keyword>